<gene>
    <name evidence="7" type="primary">LOC4815829</name>
</gene>
<dbReference type="InterPro" id="IPR036188">
    <property type="entry name" value="FAD/NAD-bd_sf"/>
</dbReference>
<dbReference type="GO" id="GO:0050660">
    <property type="term" value="F:flavin adenine dinucleotide binding"/>
    <property type="evidence" value="ECO:0007669"/>
    <property type="project" value="InterPro"/>
</dbReference>
<evidence type="ECO:0000256" key="1">
    <source>
        <dbReference type="ARBA" id="ARBA00010790"/>
    </source>
</evidence>
<comment type="cofactor">
    <cofactor evidence="3">
        <name>FAD</name>
        <dbReference type="ChEBI" id="CHEBI:57692"/>
    </cofactor>
</comment>
<keyword evidence="3" id="KW-0285">Flavoprotein</keyword>
<dbReference type="KEGG" id="dpo:4815829"/>
<dbReference type="InterPro" id="IPR000172">
    <property type="entry name" value="GMC_OxRdtase_N"/>
</dbReference>
<protein>
    <submittedName>
        <fullName evidence="7">Glucose dehydrogenase [FAD, quinone]</fullName>
    </submittedName>
</protein>
<dbReference type="Pfam" id="PF05199">
    <property type="entry name" value="GMC_oxred_C"/>
    <property type="match status" value="1"/>
</dbReference>
<reference evidence="7" key="1">
    <citation type="submission" date="2025-08" db="UniProtKB">
        <authorList>
            <consortium name="RefSeq"/>
        </authorList>
    </citation>
    <scope>IDENTIFICATION</scope>
    <source>
        <strain evidence="7">MV-25-SWS-2005</strain>
        <tissue evidence="7">Whole body</tissue>
    </source>
</reference>
<feature type="signal peptide" evidence="4">
    <location>
        <begin position="1"/>
        <end position="32"/>
    </location>
</feature>
<feature type="chain" id="PRO_5026298835" evidence="4">
    <location>
        <begin position="33"/>
        <end position="628"/>
    </location>
</feature>
<name>A0A6I8UHB5_DROPS</name>
<sequence>MMASKTNLHLSLGLGLGLGLVFACSLLSLVSAQDNNVLFETINFLRRGQADVDLENYDNGLVLDTEYDFIVVGAGTAGCALAARLSENPKWKVLLLEAGGPERLVMDVPIVAHFLQLGEMNWKYRTQPSDHACLAMNNNRCNWPRGKVMGGSSVLNYMMYTRGNRRDYDRWQALGNPGWSYKDVLPYFKKYEGSSVPDAEEDYVGRNGPVKVSYVNWRSKISEAFVDAAQQDGLKYRDYNGRIQNGVAFLHTTTRNSTRWSSNRAYLYPLKGKRTNLHVKKNALVTKVLIDPQTKTAYGIMVQTEGRVQKVLARREVVVSAGAINTPQLLMLSGVGPAKHLREVGIKPIADLAVGYNLQDHTAPAVTFTTNATSLKFEDFADPTLINRFNRMEGPYGSPGGCEAIAFWDLDHERDEDGWPDIELFLVGGSMSSNPAISRAFGLKKSIYDALFAEIEDKSLNAFMIFPMILRPKSRGRIMLKSSDPFKYPLIHANYFAHPYDVDISVRGLLKAVSLMEQRGMKAINAQLWERKIPTCKQHPYKSWAYWVCYVRHFTFTIYHYSGTAKMGPKSDRAAVVDARLRVHGIRNLRVADASIMPEIMSGHPNGPVFMIAEKAADMIKQDHGFIP</sequence>
<evidence type="ECO:0000313" key="6">
    <source>
        <dbReference type="Proteomes" id="UP000001819"/>
    </source>
</evidence>
<dbReference type="PROSITE" id="PS00624">
    <property type="entry name" value="GMC_OXRED_2"/>
    <property type="match status" value="1"/>
</dbReference>
<proteinExistence type="inferred from homology"/>
<dbReference type="RefSeq" id="XP_001355515.4">
    <property type="nucleotide sequence ID" value="XM_001355479.4"/>
</dbReference>
<dbReference type="Gene3D" id="3.30.560.10">
    <property type="entry name" value="Glucose Oxidase, domain 3"/>
    <property type="match status" value="1"/>
</dbReference>
<evidence type="ECO:0000313" key="7">
    <source>
        <dbReference type="RefSeq" id="XP_001355515.4"/>
    </source>
</evidence>
<accession>A0A6I8UHB5</accession>
<dbReference type="SUPFAM" id="SSF51905">
    <property type="entry name" value="FAD/NAD(P)-binding domain"/>
    <property type="match status" value="1"/>
</dbReference>
<dbReference type="InParanoid" id="A0A6I8UHB5"/>
<keyword evidence="4" id="KW-0732">Signal</keyword>
<evidence type="ECO:0000256" key="3">
    <source>
        <dbReference type="PIRSR" id="PIRSR000137-2"/>
    </source>
</evidence>
<dbReference type="SUPFAM" id="SSF54373">
    <property type="entry name" value="FAD-linked reductases, C-terminal domain"/>
    <property type="match status" value="1"/>
</dbReference>
<dbReference type="PANTHER" id="PTHR11552:SF158">
    <property type="entry name" value="GH23626P-RELATED"/>
    <property type="match status" value="1"/>
</dbReference>
<dbReference type="GO" id="GO:0016614">
    <property type="term" value="F:oxidoreductase activity, acting on CH-OH group of donors"/>
    <property type="evidence" value="ECO:0007669"/>
    <property type="project" value="InterPro"/>
</dbReference>
<feature type="domain" description="Glucose-methanol-choline oxidoreductase N-terminal" evidence="5">
    <location>
        <begin position="322"/>
        <end position="336"/>
    </location>
</feature>
<keyword evidence="6" id="KW-1185">Reference proteome</keyword>
<comment type="similarity">
    <text evidence="1">Belongs to the GMC oxidoreductase family.</text>
</comment>
<dbReference type="InterPro" id="IPR012132">
    <property type="entry name" value="GMC_OxRdtase"/>
</dbReference>
<dbReference type="Proteomes" id="UP000001819">
    <property type="component" value="Chromosome X"/>
</dbReference>
<dbReference type="AlphaFoldDB" id="A0A6I8UHB5"/>
<keyword evidence="3" id="KW-0274">FAD</keyword>
<organism evidence="6 7">
    <name type="scientific">Drosophila pseudoobscura pseudoobscura</name>
    <name type="common">Fruit fly</name>
    <dbReference type="NCBI Taxonomy" id="46245"/>
    <lineage>
        <taxon>Eukaryota</taxon>
        <taxon>Metazoa</taxon>
        <taxon>Ecdysozoa</taxon>
        <taxon>Arthropoda</taxon>
        <taxon>Hexapoda</taxon>
        <taxon>Insecta</taxon>
        <taxon>Pterygota</taxon>
        <taxon>Neoptera</taxon>
        <taxon>Endopterygota</taxon>
        <taxon>Diptera</taxon>
        <taxon>Brachycera</taxon>
        <taxon>Muscomorpha</taxon>
        <taxon>Ephydroidea</taxon>
        <taxon>Drosophilidae</taxon>
        <taxon>Drosophila</taxon>
        <taxon>Sophophora</taxon>
    </lineage>
</organism>
<feature type="active site" description="Proton donor" evidence="2">
    <location>
        <position position="560"/>
    </location>
</feature>
<dbReference type="InterPro" id="IPR007867">
    <property type="entry name" value="GMC_OxRtase_C"/>
</dbReference>
<dbReference type="PANTHER" id="PTHR11552">
    <property type="entry name" value="GLUCOSE-METHANOL-CHOLINE GMC OXIDOREDUCTASE"/>
    <property type="match status" value="1"/>
</dbReference>
<dbReference type="Gene3D" id="3.50.50.60">
    <property type="entry name" value="FAD/NAD(P)-binding domain"/>
    <property type="match status" value="1"/>
</dbReference>
<feature type="active site" description="Proton acceptor" evidence="2">
    <location>
        <position position="604"/>
    </location>
</feature>
<dbReference type="PROSITE" id="PS51257">
    <property type="entry name" value="PROKAR_LIPOPROTEIN"/>
    <property type="match status" value="1"/>
</dbReference>
<evidence type="ECO:0000259" key="5">
    <source>
        <dbReference type="PROSITE" id="PS00624"/>
    </source>
</evidence>
<evidence type="ECO:0000256" key="2">
    <source>
        <dbReference type="PIRSR" id="PIRSR000137-1"/>
    </source>
</evidence>
<feature type="binding site" evidence="3">
    <location>
        <position position="285"/>
    </location>
    <ligand>
        <name>FAD</name>
        <dbReference type="ChEBI" id="CHEBI:57692"/>
    </ligand>
</feature>
<feature type="binding site" evidence="3">
    <location>
        <position position="148"/>
    </location>
    <ligand>
        <name>FAD</name>
        <dbReference type="ChEBI" id="CHEBI:57692"/>
    </ligand>
</feature>
<dbReference type="FunCoup" id="A0A6I8UHB5">
    <property type="interactions" value="52"/>
</dbReference>
<evidence type="ECO:0000256" key="4">
    <source>
        <dbReference type="SAM" id="SignalP"/>
    </source>
</evidence>
<dbReference type="Pfam" id="PF00732">
    <property type="entry name" value="GMC_oxred_N"/>
    <property type="match status" value="1"/>
</dbReference>
<dbReference type="PIRSF" id="PIRSF000137">
    <property type="entry name" value="Alcohol_oxidase"/>
    <property type="match status" value="1"/>
</dbReference>